<proteinExistence type="predicted"/>
<dbReference type="PANTHER" id="PTHR45703:SF32">
    <property type="entry name" value="DYNEINS HEAVY CHAIN"/>
    <property type="match status" value="1"/>
</dbReference>
<feature type="domain" description="Dynein heavy chain hydrolytic ATP-binding dynein motor region" evidence="3">
    <location>
        <begin position="270"/>
        <end position="307"/>
    </location>
</feature>
<gene>
    <name evidence="4" type="ORF">BLNAU_6514</name>
</gene>
<dbReference type="PANTHER" id="PTHR45703">
    <property type="entry name" value="DYNEIN HEAVY CHAIN"/>
    <property type="match status" value="1"/>
</dbReference>
<reference evidence="4 5" key="1">
    <citation type="journal article" date="2022" name="bioRxiv">
        <title>Genomics of Preaxostyla Flagellates Illuminates Evolutionary Transitions and the Path Towards Mitochondrial Loss.</title>
        <authorList>
            <person name="Novak L.V.F."/>
            <person name="Treitli S.C."/>
            <person name="Pyrih J."/>
            <person name="Halakuc P."/>
            <person name="Pipaliya S.V."/>
            <person name="Vacek V."/>
            <person name="Brzon O."/>
            <person name="Soukal P."/>
            <person name="Eme L."/>
            <person name="Dacks J.B."/>
            <person name="Karnkowska A."/>
            <person name="Elias M."/>
            <person name="Hampl V."/>
        </authorList>
    </citation>
    <scope>NUCLEOTIDE SEQUENCE [LARGE SCALE GENOMIC DNA]</scope>
    <source>
        <strain evidence="4">NAU3</strain>
        <tissue evidence="4">Gut</tissue>
    </source>
</reference>
<name>A0ABQ9Y3Z7_9EUKA</name>
<evidence type="ECO:0000259" key="3">
    <source>
        <dbReference type="Pfam" id="PF12774"/>
    </source>
</evidence>
<feature type="region of interest" description="Disordered" evidence="1">
    <location>
        <begin position="230"/>
        <end position="251"/>
    </location>
</feature>
<keyword evidence="5" id="KW-1185">Reference proteome</keyword>
<evidence type="ECO:0000313" key="4">
    <source>
        <dbReference type="EMBL" id="KAK2958480.1"/>
    </source>
</evidence>
<evidence type="ECO:0000259" key="2">
    <source>
        <dbReference type="Pfam" id="PF08393"/>
    </source>
</evidence>
<organism evidence="4 5">
    <name type="scientific">Blattamonas nauphoetae</name>
    <dbReference type="NCBI Taxonomy" id="2049346"/>
    <lineage>
        <taxon>Eukaryota</taxon>
        <taxon>Metamonada</taxon>
        <taxon>Preaxostyla</taxon>
        <taxon>Oxymonadida</taxon>
        <taxon>Blattamonas</taxon>
    </lineage>
</organism>
<dbReference type="Gene3D" id="1.20.58.1120">
    <property type="match status" value="1"/>
</dbReference>
<feature type="domain" description="Dynein heavy chain linker" evidence="2">
    <location>
        <begin position="3"/>
        <end position="63"/>
    </location>
</feature>
<dbReference type="EMBL" id="JARBJD010000037">
    <property type="protein sequence ID" value="KAK2958480.1"/>
    <property type="molecule type" value="Genomic_DNA"/>
</dbReference>
<dbReference type="Pfam" id="PF12774">
    <property type="entry name" value="AAA_6"/>
    <property type="match status" value="1"/>
</dbReference>
<evidence type="ECO:0000313" key="5">
    <source>
        <dbReference type="Proteomes" id="UP001281761"/>
    </source>
</evidence>
<protein>
    <submittedName>
        <fullName evidence="4">Dynein axonemal heavy chain 2</fullName>
    </submittedName>
</protein>
<sequence length="475" mass="53694">MADRHVLPTAQIAGIVQRCVDIQKKLENIKNNLNKFLEDKRMLFPRFSFLSDDDLLKILCLSQRSVLRFRTKGDKDALVGRRGYSPRPPTQPRLHSTRRGEILRCCEDLAVRLKSRKTPKWVISHKLQMLLVSGQIVWTAQIEHINNNSKPSQIKKDIKQLRIQQKILLPNLAQMVSQSRMSAPDRLKLVSLITIEDHAREVLRNLAHSKVKDVNDFLWKQQLKVYKPSVTVNTGDDNNSKAGGPQQQLNQTVQREDHIIAEQTNWSFRYGYEYLGCTDRLVVTSLTDRCSITLVTALYLKLGGNQQTSRDGTVYSSSARLSKTDSNQIESMKNEDTGRAVIIESAVTVSTGSAPSSIVTFCNSSSSDSSRLVNWKRNNVDGVVKRRGGVELTADLAIAEWDGWDRVGTTRLVDPSMHARLCDLFQLCWLRALVDWNPNELDCARGVELLLHSMFPFVFLIIVVDCSSFGGIFPS</sequence>
<dbReference type="Proteomes" id="UP001281761">
    <property type="component" value="Unassembled WGS sequence"/>
</dbReference>
<dbReference type="Pfam" id="PF08393">
    <property type="entry name" value="DHC_N2"/>
    <property type="match status" value="1"/>
</dbReference>
<accession>A0ABQ9Y3Z7</accession>
<dbReference type="InterPro" id="IPR013602">
    <property type="entry name" value="Dynein_heavy_linker"/>
</dbReference>
<dbReference type="InterPro" id="IPR026983">
    <property type="entry name" value="DHC"/>
</dbReference>
<evidence type="ECO:0000256" key="1">
    <source>
        <dbReference type="SAM" id="MobiDB-lite"/>
    </source>
</evidence>
<dbReference type="InterPro" id="IPR035699">
    <property type="entry name" value="AAA_6"/>
</dbReference>
<comment type="caution">
    <text evidence="4">The sequence shown here is derived from an EMBL/GenBank/DDBJ whole genome shotgun (WGS) entry which is preliminary data.</text>
</comment>